<dbReference type="InterPro" id="IPR022764">
    <property type="entry name" value="Peptidase_S54_rhomboid_dom"/>
</dbReference>
<evidence type="ECO:0000256" key="9">
    <source>
        <dbReference type="SAM" id="Phobius"/>
    </source>
</evidence>
<name>J3L4C3_ORYBR</name>
<evidence type="ECO:0000256" key="3">
    <source>
        <dbReference type="ARBA" id="ARBA00022670"/>
    </source>
</evidence>
<dbReference type="OMA" id="AIHYLNF"/>
<keyword evidence="4 9" id="KW-0812">Transmembrane</keyword>
<keyword evidence="8 9" id="KW-0472">Membrane</keyword>
<dbReference type="PANTHER" id="PTHR43731">
    <property type="entry name" value="RHOMBOID PROTEASE"/>
    <property type="match status" value="1"/>
</dbReference>
<reference evidence="11" key="2">
    <citation type="submission" date="2013-04" db="UniProtKB">
        <authorList>
            <consortium name="EnsemblPlants"/>
        </authorList>
    </citation>
    <scope>IDENTIFICATION</scope>
</reference>
<dbReference type="eggNOG" id="KOG2980">
    <property type="taxonomic scope" value="Eukaryota"/>
</dbReference>
<keyword evidence="7 9" id="KW-1133">Transmembrane helix</keyword>
<feature type="transmembrane region" description="Helical" evidence="9">
    <location>
        <begin position="147"/>
        <end position="167"/>
    </location>
</feature>
<dbReference type="EnsemblPlants" id="OB01G40790.1">
    <property type="protein sequence ID" value="OB01G40790.1"/>
    <property type="gene ID" value="OB01G40790"/>
</dbReference>
<keyword evidence="6" id="KW-0809">Transit peptide</keyword>
<keyword evidence="3" id="KW-0645">Protease</keyword>
<evidence type="ECO:0000259" key="10">
    <source>
        <dbReference type="Pfam" id="PF01694"/>
    </source>
</evidence>
<dbReference type="Gramene" id="OB01G40790.1">
    <property type="protein sequence ID" value="OB01G40790.1"/>
    <property type="gene ID" value="OB01G40790"/>
</dbReference>
<feature type="transmembrane region" description="Helical" evidence="9">
    <location>
        <begin position="86"/>
        <end position="102"/>
    </location>
</feature>
<evidence type="ECO:0000256" key="1">
    <source>
        <dbReference type="ARBA" id="ARBA00004141"/>
    </source>
</evidence>
<comment type="similarity">
    <text evidence="2">Belongs to the peptidase S54 family.</text>
</comment>
<dbReference type="Proteomes" id="UP000006038">
    <property type="component" value="Chromosome 1"/>
</dbReference>
<organism evidence="11">
    <name type="scientific">Oryza brachyantha</name>
    <name type="common">malo sina</name>
    <dbReference type="NCBI Taxonomy" id="4533"/>
    <lineage>
        <taxon>Eukaryota</taxon>
        <taxon>Viridiplantae</taxon>
        <taxon>Streptophyta</taxon>
        <taxon>Embryophyta</taxon>
        <taxon>Tracheophyta</taxon>
        <taxon>Spermatophyta</taxon>
        <taxon>Magnoliopsida</taxon>
        <taxon>Liliopsida</taxon>
        <taxon>Poales</taxon>
        <taxon>Poaceae</taxon>
        <taxon>BOP clade</taxon>
        <taxon>Oryzoideae</taxon>
        <taxon>Oryzeae</taxon>
        <taxon>Oryzinae</taxon>
        <taxon>Oryza</taxon>
    </lineage>
</organism>
<dbReference type="InterPro" id="IPR050925">
    <property type="entry name" value="Rhomboid_protease_S54"/>
</dbReference>
<feature type="transmembrane region" description="Helical" evidence="9">
    <location>
        <begin position="122"/>
        <end position="141"/>
    </location>
</feature>
<dbReference type="SUPFAM" id="SSF144091">
    <property type="entry name" value="Rhomboid-like"/>
    <property type="match status" value="1"/>
</dbReference>
<dbReference type="GO" id="GO:0016020">
    <property type="term" value="C:membrane"/>
    <property type="evidence" value="ECO:0007669"/>
    <property type="project" value="UniProtKB-SubCell"/>
</dbReference>
<dbReference type="GO" id="GO:0004252">
    <property type="term" value="F:serine-type endopeptidase activity"/>
    <property type="evidence" value="ECO:0007669"/>
    <property type="project" value="InterPro"/>
</dbReference>
<feature type="transmembrane region" description="Helical" evidence="9">
    <location>
        <begin position="6"/>
        <end position="25"/>
    </location>
</feature>
<accession>J3L4C3</accession>
<evidence type="ECO:0000256" key="8">
    <source>
        <dbReference type="ARBA" id="ARBA00023136"/>
    </source>
</evidence>
<feature type="transmembrane region" description="Helical" evidence="9">
    <location>
        <begin position="179"/>
        <end position="198"/>
    </location>
</feature>
<dbReference type="OrthoDB" id="418595at2759"/>
<keyword evidence="5" id="KW-0378">Hydrolase</keyword>
<dbReference type="STRING" id="4533.J3L4C3"/>
<dbReference type="AlphaFoldDB" id="J3L4C3"/>
<reference evidence="11" key="1">
    <citation type="journal article" date="2013" name="Nat. Commun.">
        <title>Whole-genome sequencing of Oryza brachyantha reveals mechanisms underlying Oryza genome evolution.</title>
        <authorList>
            <person name="Chen J."/>
            <person name="Huang Q."/>
            <person name="Gao D."/>
            <person name="Wang J."/>
            <person name="Lang Y."/>
            <person name="Liu T."/>
            <person name="Li B."/>
            <person name="Bai Z."/>
            <person name="Luis Goicoechea J."/>
            <person name="Liang C."/>
            <person name="Chen C."/>
            <person name="Zhang W."/>
            <person name="Sun S."/>
            <person name="Liao Y."/>
            <person name="Zhang X."/>
            <person name="Yang L."/>
            <person name="Song C."/>
            <person name="Wang M."/>
            <person name="Shi J."/>
            <person name="Liu G."/>
            <person name="Liu J."/>
            <person name="Zhou H."/>
            <person name="Zhou W."/>
            <person name="Yu Q."/>
            <person name="An N."/>
            <person name="Chen Y."/>
            <person name="Cai Q."/>
            <person name="Wang B."/>
            <person name="Liu B."/>
            <person name="Min J."/>
            <person name="Huang Y."/>
            <person name="Wu H."/>
            <person name="Li Z."/>
            <person name="Zhang Y."/>
            <person name="Yin Y."/>
            <person name="Song W."/>
            <person name="Jiang J."/>
            <person name="Jackson S.A."/>
            <person name="Wing R.A."/>
            <person name="Wang J."/>
            <person name="Chen M."/>
        </authorList>
    </citation>
    <scope>NUCLEOTIDE SEQUENCE [LARGE SCALE GENOMIC DNA]</scope>
    <source>
        <strain evidence="11">cv. IRGC 101232</strain>
    </source>
</reference>
<evidence type="ECO:0000313" key="12">
    <source>
        <dbReference type="Proteomes" id="UP000006038"/>
    </source>
</evidence>
<evidence type="ECO:0000313" key="11">
    <source>
        <dbReference type="EnsemblPlants" id="OB01G40790.1"/>
    </source>
</evidence>
<sequence length="203" mass="21932">MPSAEGAVLMLIAANVGVFMLWRLADPSFMRRHFMISLDNFKSGRIHTLLTSAFSHAEADHLLTNMIGLYFFGLNVSYAFGPAFVLKLYVAGALTGSAFFLLEKAFLAPRKQAYIGWDSSRAPALGASAAANAVILLQIFLHPKRLVYLYFIIPIPAAILGAVVIGADLWRVKKGQGRVSGSAHLGGAVVAALVWARISKGWI</sequence>
<dbReference type="GO" id="GO:0006508">
    <property type="term" value="P:proteolysis"/>
    <property type="evidence" value="ECO:0007669"/>
    <property type="project" value="UniProtKB-KW"/>
</dbReference>
<dbReference type="InterPro" id="IPR035952">
    <property type="entry name" value="Rhomboid-like_sf"/>
</dbReference>
<dbReference type="Gene3D" id="1.20.1540.10">
    <property type="entry name" value="Rhomboid-like"/>
    <property type="match status" value="1"/>
</dbReference>
<evidence type="ECO:0000256" key="4">
    <source>
        <dbReference type="ARBA" id="ARBA00022692"/>
    </source>
</evidence>
<dbReference type="Pfam" id="PF01694">
    <property type="entry name" value="Rhomboid"/>
    <property type="match status" value="1"/>
</dbReference>
<evidence type="ECO:0000256" key="5">
    <source>
        <dbReference type="ARBA" id="ARBA00022801"/>
    </source>
</evidence>
<feature type="domain" description="Peptidase S54 rhomboid" evidence="10">
    <location>
        <begin position="44"/>
        <end position="194"/>
    </location>
</feature>
<comment type="subcellular location">
    <subcellularLocation>
        <location evidence="1">Membrane</location>
        <topology evidence="1">Multi-pass membrane protein</topology>
    </subcellularLocation>
</comment>
<protein>
    <recommendedName>
        <fullName evidence="10">Peptidase S54 rhomboid domain-containing protein</fullName>
    </recommendedName>
</protein>
<keyword evidence="12" id="KW-1185">Reference proteome</keyword>
<dbReference type="FunFam" id="1.20.1540.10:FF:000018">
    <property type="entry name" value="RHOMBOID-like protein 12, mitochondrial"/>
    <property type="match status" value="1"/>
</dbReference>
<proteinExistence type="inferred from homology"/>
<dbReference type="HOGENOM" id="CLU_055068_7_4_1"/>
<evidence type="ECO:0000256" key="7">
    <source>
        <dbReference type="ARBA" id="ARBA00022989"/>
    </source>
</evidence>
<dbReference type="PANTHER" id="PTHR43731:SF14">
    <property type="entry name" value="PRESENILIN-ASSOCIATED RHOMBOID-LIKE PROTEIN, MITOCHONDRIAL"/>
    <property type="match status" value="1"/>
</dbReference>
<evidence type="ECO:0000256" key="2">
    <source>
        <dbReference type="ARBA" id="ARBA00009045"/>
    </source>
</evidence>
<evidence type="ECO:0000256" key="6">
    <source>
        <dbReference type="ARBA" id="ARBA00022946"/>
    </source>
</evidence>